<gene>
    <name evidence="1" type="ORF">OK345_05995</name>
</gene>
<sequence length="102" mass="11112">MGSTASASWLIASWVSVAALDPDRRIEQPSELVPICQRSAEAAYAAAGIPVFQWSASHTLRVDVLHVAGRLRAGGEDVRVRCRIARGEATRDARIEIDDDRL</sequence>
<organism evidence="1 2">
    <name type="scientific">Xanthomonas chitinilytica</name>
    <dbReference type="NCBI Taxonomy" id="2989819"/>
    <lineage>
        <taxon>Bacteria</taxon>
        <taxon>Pseudomonadati</taxon>
        <taxon>Pseudomonadota</taxon>
        <taxon>Gammaproteobacteria</taxon>
        <taxon>Lysobacterales</taxon>
        <taxon>Lysobacteraceae</taxon>
        <taxon>Xanthomonas</taxon>
    </lineage>
</organism>
<evidence type="ECO:0000313" key="2">
    <source>
        <dbReference type="Proteomes" id="UP001209922"/>
    </source>
</evidence>
<accession>A0ABT3JUF3</accession>
<comment type="caution">
    <text evidence="1">The sequence shown here is derived from an EMBL/GenBank/DDBJ whole genome shotgun (WGS) entry which is preliminary data.</text>
</comment>
<name>A0ABT3JUF3_9XANT</name>
<reference evidence="1 2" key="1">
    <citation type="submission" date="2022-10" db="EMBL/GenBank/DDBJ databases">
        <title>Xanthomonas sp. H13-6.</title>
        <authorList>
            <person name="Liu X."/>
            <person name="Deng Z."/>
            <person name="Jiang Y."/>
            <person name="Yu T."/>
            <person name="Ai J."/>
        </authorList>
    </citation>
    <scope>NUCLEOTIDE SEQUENCE [LARGE SCALE GENOMIC DNA]</scope>
    <source>
        <strain evidence="1 2">H13-6</strain>
    </source>
</reference>
<keyword evidence="2" id="KW-1185">Reference proteome</keyword>
<protein>
    <submittedName>
        <fullName evidence="1">Uncharacterized protein</fullName>
    </submittedName>
</protein>
<evidence type="ECO:0000313" key="1">
    <source>
        <dbReference type="EMBL" id="MCW4472060.1"/>
    </source>
</evidence>
<dbReference type="RefSeq" id="WP_265127020.1">
    <property type="nucleotide sequence ID" value="NZ_JAPCHY010000004.1"/>
</dbReference>
<proteinExistence type="predicted"/>
<dbReference type="Proteomes" id="UP001209922">
    <property type="component" value="Unassembled WGS sequence"/>
</dbReference>
<dbReference type="EMBL" id="JAPCHY010000004">
    <property type="protein sequence ID" value="MCW4472060.1"/>
    <property type="molecule type" value="Genomic_DNA"/>
</dbReference>